<gene>
    <name evidence="9" type="ORF">FZC75_08945</name>
</gene>
<dbReference type="Pfam" id="PF13620">
    <property type="entry name" value="CarboxypepD_reg"/>
    <property type="match status" value="1"/>
</dbReference>
<keyword evidence="3 6" id="KW-0378">Hydrolase</keyword>
<comment type="similarity">
    <text evidence="1 6">Belongs to the peptidase S8 family.</text>
</comment>
<evidence type="ECO:0000259" key="8">
    <source>
        <dbReference type="Pfam" id="PF00082"/>
    </source>
</evidence>
<dbReference type="PANTHER" id="PTHR43399:SF4">
    <property type="entry name" value="CELL WALL-ASSOCIATED PROTEASE"/>
    <property type="match status" value="1"/>
</dbReference>
<name>A0A5D4TA72_9BACI</name>
<dbReference type="Gene3D" id="2.60.40.1120">
    <property type="entry name" value="Carboxypeptidase-like, regulatory domain"/>
    <property type="match status" value="2"/>
</dbReference>
<keyword evidence="7" id="KW-0732">Signal</keyword>
<dbReference type="InterPro" id="IPR008969">
    <property type="entry name" value="CarboxyPept-like_regulatory"/>
</dbReference>
<dbReference type="Proteomes" id="UP000324517">
    <property type="component" value="Unassembled WGS sequence"/>
</dbReference>
<dbReference type="CDD" id="cd07481">
    <property type="entry name" value="Peptidases_S8_BacillopeptidaseF-like"/>
    <property type="match status" value="1"/>
</dbReference>
<dbReference type="GO" id="GO:0004252">
    <property type="term" value="F:serine-type endopeptidase activity"/>
    <property type="evidence" value="ECO:0007669"/>
    <property type="project" value="UniProtKB-UniRule"/>
</dbReference>
<dbReference type="Pfam" id="PF00082">
    <property type="entry name" value="Peptidase_S8"/>
    <property type="match status" value="1"/>
</dbReference>
<dbReference type="PRINTS" id="PR00723">
    <property type="entry name" value="SUBTILISIN"/>
</dbReference>
<evidence type="ECO:0000256" key="6">
    <source>
        <dbReference type="PROSITE-ProRule" id="PRU01240"/>
    </source>
</evidence>
<evidence type="ECO:0000313" key="9">
    <source>
        <dbReference type="EMBL" id="TYS72095.1"/>
    </source>
</evidence>
<keyword evidence="4 6" id="KW-0720">Serine protease</keyword>
<dbReference type="PROSITE" id="PS51892">
    <property type="entry name" value="SUBTILASE"/>
    <property type="match status" value="1"/>
</dbReference>
<dbReference type="Pfam" id="PF04122">
    <property type="entry name" value="CW_binding_2"/>
    <property type="match status" value="3"/>
</dbReference>
<dbReference type="Gene3D" id="3.40.50.200">
    <property type="entry name" value="Peptidase S8/S53 domain"/>
    <property type="match status" value="1"/>
</dbReference>
<proteinExistence type="inferred from homology"/>
<feature type="signal peptide" evidence="7">
    <location>
        <begin position="1"/>
        <end position="28"/>
    </location>
</feature>
<dbReference type="InterPro" id="IPR007253">
    <property type="entry name" value="Cell_wall-bd_2"/>
</dbReference>
<evidence type="ECO:0000313" key="10">
    <source>
        <dbReference type="Proteomes" id="UP000324517"/>
    </source>
</evidence>
<comment type="caution">
    <text evidence="9">The sequence shown here is derived from an EMBL/GenBank/DDBJ whole genome shotgun (WGS) entry which is preliminary data.</text>
</comment>
<dbReference type="EMBL" id="VTET01000004">
    <property type="protein sequence ID" value="TYS72095.1"/>
    <property type="molecule type" value="Genomic_DNA"/>
</dbReference>
<evidence type="ECO:0000256" key="4">
    <source>
        <dbReference type="ARBA" id="ARBA00022825"/>
    </source>
</evidence>
<dbReference type="InterPro" id="IPR023828">
    <property type="entry name" value="Peptidase_S8_Ser-AS"/>
</dbReference>
<dbReference type="RefSeq" id="WP_148979063.1">
    <property type="nucleotide sequence ID" value="NZ_JBNILM010000004.1"/>
</dbReference>
<sequence>MKRKRKTSKAVFTSLLSLLLVISTMANTAGARGVEGVDVHLKSMGSQYEVKVEKNVYDAFRNDEVVELIVEMKEQVDTSAVALQAREQMKAIQHVSPFQQNLQTRYAVVDTLKSSAEISQKPLLQTLESSEYVKEVKSFYIMNVMYVKAKKAVLEELKRHPEVANVRLDSKIEVDWPESSSSLTGEDSSQSLDGSAIQEGDSNIEWNIDHVGAPRVWNEFGIDGSGVVVGLIDTGAHWSHEALKEKWRGYNPLDPNNPNPVGNWFDAVSNQSMPYDLASVPHGSHVLGTILGQDPAGNNKIGVAPGAKWIAARAFTEQGGQDSWLLAAGEFMLAPNGDPSLAPDIVNNSWGGGAGLNEWFRPMVQAWRDAGILPVFSAGNAYPNKVSAPANYPESYAVAATDSQNRRGGFSSVGPGPYEDDLKPDISAPGVNIRSSVPTGYEGGWNGTSMAAPHISGVAALLRSVDVSLTVDEIEEIINETAEPLTDSQYSSSPNYGYGNGLVNAYEAVASIATGIGGITGQVLKNGMDEEGPVISHEPFQFSYTGLDVVLDTQVTDNISVVRVDLYVRQDEEDDWEIVEQKRNSGDFMNGNYQVEIPLEYVKDPGFQYMMKAVDFSGNEAETQLFNVEVSFGIDPGDSFDFNFDEYLEGLLLSGDWEWGAPTSGTTPREGENLVATKLDGNYSDTSDSILQFPPIDVRNVENLTVSFQHWFDIEYMYDQAKVVVTDDIQSGEWYEVDSFTGRERTWEDLAINLDQYAGSDNQVFVALLFTSDEKINHAGWYIDGLSISSDPELEGVEVSETNVSIEKPVFHSVHKQKSPSITDVQNGLPLEAFVTVVETGRTVKTSLEDGSYHILHRPTPEGEKYTLRVETYGYYAQQDEFELRDEEVIEKNFLLAEIPRGQIVLNVVDKKTQDPIQGVKVKVVEDGRIPSAETDETGDYTFENVLEGSYTLSISIPNYHHQKVKVDVIGEKTSDVVVELAPFPGKAVYYDDGTAENAKAYYESGYGYATKMTPDKQAKLAGVSVYLWEKNWPVPGGDQFAVAVHESNEEGNPGKRVFAPKTVEGTRGEWNFVDLSEFDFETDKDYFVVVIQTGSFPNVPGLGIDESSPSADRSYQMDKNGAFSKLSSSYGNFMIRSHLYQVINAPVLNDASETKFVNGNIYSITGTSDEKGTINIYNGDNLVATTETANHKFAIEVDLNEGVNTFDATLSNGEAESSPSEPLKVVKDIIKPTISIESPASGITTNNQVITVTGTVTEENLHSFTLNDEEISITDNGDFNHELSLSEGINEIVLTASDLAGNEETMRLNVFLDTNSPVISNANPAEDLDKQPGETVRVSITSDSSGGNARLVIKDENGTTVEELDMEEVEPYVYAADWTIPEGASFSRVSLQVEHADAAGNTIDFDVPGKINLLRERMDRIYGADKFETAISISKEGWETSEVVVLARGDNFADALTGVPLAHKLDAPILLTRTQTLPNSVMNEIKRLGSKKVVVLGGSKAISDNVVSALRKEGVEVERIAGANLFDTASLIAKKVAPNGSDKAFVVYGRNFPDAISVASHAAREGIPVLLTDTHTLPDSTRGAIDELGVTESVIVGGTAVVSDAVMRELPGSMRVSGKDKYATNIEVAKAFGVDNKHMYIATGRSFADALTGAALASKKGSGILLVDKEGIRNVTREYFMDSTISRLTIFGGESAISNNVYEELNSLLK</sequence>
<dbReference type="SUPFAM" id="SSF52743">
    <property type="entry name" value="Subtilisin-like"/>
    <property type="match status" value="1"/>
</dbReference>
<dbReference type="GO" id="GO:0006508">
    <property type="term" value="P:proteolysis"/>
    <property type="evidence" value="ECO:0007669"/>
    <property type="project" value="UniProtKB-KW"/>
</dbReference>
<feature type="domain" description="Peptidase S8/S53" evidence="8">
    <location>
        <begin position="224"/>
        <end position="499"/>
    </location>
</feature>
<feature type="active site" description="Charge relay system" evidence="5 6">
    <location>
        <position position="233"/>
    </location>
</feature>
<dbReference type="Pfam" id="PF09136">
    <property type="entry name" value="Glucodextran_B"/>
    <property type="match status" value="1"/>
</dbReference>
<dbReference type="InterPro" id="IPR013783">
    <property type="entry name" value="Ig-like_fold"/>
</dbReference>
<dbReference type="PANTHER" id="PTHR43399">
    <property type="entry name" value="SUBTILISIN-RELATED"/>
    <property type="match status" value="1"/>
</dbReference>
<dbReference type="Gene3D" id="2.60.40.10">
    <property type="entry name" value="Immunoglobulins"/>
    <property type="match status" value="1"/>
</dbReference>
<keyword evidence="2 6" id="KW-0645">Protease</keyword>
<protein>
    <submittedName>
        <fullName evidence="9">S8 family serine peptidase</fullName>
    </submittedName>
</protein>
<feature type="active site" description="Charge relay system" evidence="5 6">
    <location>
        <position position="282"/>
    </location>
</feature>
<evidence type="ECO:0000256" key="1">
    <source>
        <dbReference type="ARBA" id="ARBA00011073"/>
    </source>
</evidence>
<dbReference type="InterPro" id="IPR033857">
    <property type="entry name" value="Bacillopeptidase_F"/>
</dbReference>
<accession>A0A5D4TA72</accession>
<dbReference type="InterPro" id="IPR015500">
    <property type="entry name" value="Peptidase_S8_subtilisin-rel"/>
</dbReference>
<evidence type="ECO:0000256" key="2">
    <source>
        <dbReference type="ARBA" id="ARBA00022670"/>
    </source>
</evidence>
<dbReference type="InterPro" id="IPR000209">
    <property type="entry name" value="Peptidase_S8/S53_dom"/>
</dbReference>
<dbReference type="PROSITE" id="PS00138">
    <property type="entry name" value="SUBTILASE_SER"/>
    <property type="match status" value="1"/>
</dbReference>
<feature type="active site" description="Charge relay system" evidence="5 6">
    <location>
        <position position="449"/>
    </location>
</feature>
<dbReference type="OrthoDB" id="9798386at2"/>
<evidence type="ECO:0000256" key="5">
    <source>
        <dbReference type="PIRSR" id="PIRSR615500-1"/>
    </source>
</evidence>
<feature type="chain" id="PRO_5039472823" evidence="7">
    <location>
        <begin position="29"/>
        <end position="1711"/>
    </location>
</feature>
<evidence type="ECO:0000256" key="3">
    <source>
        <dbReference type="ARBA" id="ARBA00022801"/>
    </source>
</evidence>
<dbReference type="InterPro" id="IPR036852">
    <property type="entry name" value="Peptidase_S8/S53_dom_sf"/>
</dbReference>
<dbReference type="SUPFAM" id="SSF49464">
    <property type="entry name" value="Carboxypeptidase regulatory domain-like"/>
    <property type="match status" value="2"/>
</dbReference>
<evidence type="ECO:0000256" key="7">
    <source>
        <dbReference type="SAM" id="SignalP"/>
    </source>
</evidence>
<reference evidence="9 10" key="1">
    <citation type="submission" date="2019-08" db="EMBL/GenBank/DDBJ databases">
        <title>Bacillus genomes from the desert of Cuatro Cienegas, Coahuila.</title>
        <authorList>
            <person name="Olmedo-Alvarez G."/>
        </authorList>
    </citation>
    <scope>NUCLEOTIDE SEQUENCE [LARGE SCALE GENOMIC DNA]</scope>
    <source>
        <strain evidence="9 10">CH98b_3T</strain>
    </source>
</reference>
<organism evidence="9 10">
    <name type="scientific">Sutcliffiella horikoshii</name>
    <dbReference type="NCBI Taxonomy" id="79883"/>
    <lineage>
        <taxon>Bacteria</taxon>
        <taxon>Bacillati</taxon>
        <taxon>Bacillota</taxon>
        <taxon>Bacilli</taxon>
        <taxon>Bacillales</taxon>
        <taxon>Bacillaceae</taxon>
        <taxon>Sutcliffiella</taxon>
    </lineage>
</organism>
<dbReference type="Gene3D" id="3.40.50.12090">
    <property type="match status" value="2"/>
</dbReference>
<dbReference type="InterPro" id="IPR051048">
    <property type="entry name" value="Peptidase_S8/S53_subtilisin"/>
</dbReference>